<dbReference type="Proteomes" id="UP000658131">
    <property type="component" value="Unassembled WGS sequence"/>
</dbReference>
<dbReference type="SMART" id="SM00422">
    <property type="entry name" value="HTH_MERR"/>
    <property type="match status" value="1"/>
</dbReference>
<evidence type="ECO:0000313" key="4">
    <source>
        <dbReference type="Proteomes" id="UP000658131"/>
    </source>
</evidence>
<accession>A0ABR7NIT4</accession>
<dbReference type="PANTHER" id="PTHR30204:SF98">
    <property type="entry name" value="HTH-TYPE TRANSCRIPTIONAL REGULATOR ADHR"/>
    <property type="match status" value="1"/>
</dbReference>
<reference evidence="3 4" key="1">
    <citation type="submission" date="2020-08" db="EMBL/GenBank/DDBJ databases">
        <title>Genome public.</title>
        <authorList>
            <person name="Liu C."/>
            <person name="Sun Q."/>
        </authorList>
    </citation>
    <scope>NUCLEOTIDE SEQUENCE [LARGE SCALE GENOMIC DNA]</scope>
    <source>
        <strain evidence="3 4">BX1</strain>
    </source>
</reference>
<dbReference type="PROSITE" id="PS50937">
    <property type="entry name" value="HTH_MERR_2"/>
    <property type="match status" value="1"/>
</dbReference>
<evidence type="ECO:0000256" key="1">
    <source>
        <dbReference type="ARBA" id="ARBA00023125"/>
    </source>
</evidence>
<dbReference type="InterPro" id="IPR000551">
    <property type="entry name" value="MerR-type_HTH_dom"/>
</dbReference>
<organism evidence="3 4">
    <name type="scientific">Yanshouia hominis</name>
    <dbReference type="NCBI Taxonomy" id="2763673"/>
    <lineage>
        <taxon>Bacteria</taxon>
        <taxon>Bacillati</taxon>
        <taxon>Bacillota</taxon>
        <taxon>Clostridia</taxon>
        <taxon>Eubacteriales</taxon>
        <taxon>Oscillospiraceae</taxon>
        <taxon>Yanshouia</taxon>
    </lineage>
</organism>
<sequence>MTIKEVSEKYDIPADTLRYYERVGMIPPVTRTGGGIRDYQDTDIGWVLLAKCMRAAGLPVEVMIEYLKLYQQGSATISARHQLLVDQRNVLLEQRRRIDETLERINYKIARYEAAMETGVLTWEKEDEKQNAIP</sequence>
<feature type="domain" description="HTH merR-type" evidence="2">
    <location>
        <begin position="1"/>
        <end position="69"/>
    </location>
</feature>
<dbReference type="InterPro" id="IPR047057">
    <property type="entry name" value="MerR_fam"/>
</dbReference>
<dbReference type="Gene3D" id="1.10.1660.10">
    <property type="match status" value="1"/>
</dbReference>
<evidence type="ECO:0000259" key="2">
    <source>
        <dbReference type="PROSITE" id="PS50937"/>
    </source>
</evidence>
<dbReference type="CDD" id="cd01109">
    <property type="entry name" value="HTH_YyaN"/>
    <property type="match status" value="1"/>
</dbReference>
<dbReference type="SUPFAM" id="SSF46955">
    <property type="entry name" value="Putative DNA-binding domain"/>
    <property type="match status" value="1"/>
</dbReference>
<dbReference type="InterPro" id="IPR009061">
    <property type="entry name" value="DNA-bd_dom_put_sf"/>
</dbReference>
<evidence type="ECO:0000313" key="3">
    <source>
        <dbReference type="EMBL" id="MBC8576322.1"/>
    </source>
</evidence>
<protein>
    <submittedName>
        <fullName evidence="3">MerR family transcriptional regulator</fullName>
    </submittedName>
</protein>
<dbReference type="PANTHER" id="PTHR30204">
    <property type="entry name" value="REDOX-CYCLING DRUG-SENSING TRANSCRIPTIONAL ACTIVATOR SOXR"/>
    <property type="match status" value="1"/>
</dbReference>
<keyword evidence="1" id="KW-0238">DNA-binding</keyword>
<dbReference type="Pfam" id="PF13411">
    <property type="entry name" value="MerR_1"/>
    <property type="match status" value="1"/>
</dbReference>
<dbReference type="RefSeq" id="WP_262399851.1">
    <property type="nucleotide sequence ID" value="NZ_JACRTB010000010.1"/>
</dbReference>
<name>A0ABR7NIT4_9FIRM</name>
<keyword evidence="4" id="KW-1185">Reference proteome</keyword>
<gene>
    <name evidence="3" type="ORF">H8717_07870</name>
</gene>
<proteinExistence type="predicted"/>
<dbReference type="EMBL" id="JACRTB010000010">
    <property type="protein sequence ID" value="MBC8576322.1"/>
    <property type="molecule type" value="Genomic_DNA"/>
</dbReference>
<comment type="caution">
    <text evidence="3">The sequence shown here is derived from an EMBL/GenBank/DDBJ whole genome shotgun (WGS) entry which is preliminary data.</text>
</comment>